<dbReference type="Proteomes" id="UP000286288">
    <property type="component" value="Unassembled WGS sequence"/>
</dbReference>
<keyword evidence="1" id="KW-0812">Transmembrane</keyword>
<evidence type="ECO:0000313" key="3">
    <source>
        <dbReference type="Proteomes" id="UP000286288"/>
    </source>
</evidence>
<gene>
    <name evidence="2" type="ORF">DW084_15160</name>
</gene>
<dbReference type="EMBL" id="QRMZ01000024">
    <property type="protein sequence ID" value="RHK04856.1"/>
    <property type="molecule type" value="Genomic_DNA"/>
</dbReference>
<comment type="caution">
    <text evidence="2">The sequence shown here is derived from an EMBL/GenBank/DDBJ whole genome shotgun (WGS) entry which is preliminary data.</text>
</comment>
<name>A0A415EPF9_ENTCA</name>
<protein>
    <submittedName>
        <fullName evidence="2">Uncharacterized protein</fullName>
    </submittedName>
</protein>
<keyword evidence="1" id="KW-1133">Transmembrane helix</keyword>
<proteinExistence type="predicted"/>
<sequence>MGTAEVKVGDAAANVVFLFLFYNKSKKFLALQTITMYYLYVILYNNSNVQIRNILKKSGIAFEVHSQLV</sequence>
<keyword evidence="1" id="KW-0472">Membrane</keyword>
<feature type="transmembrane region" description="Helical" evidence="1">
    <location>
        <begin position="28"/>
        <end position="47"/>
    </location>
</feature>
<evidence type="ECO:0000313" key="2">
    <source>
        <dbReference type="EMBL" id="RHK04856.1"/>
    </source>
</evidence>
<dbReference type="AlphaFoldDB" id="A0A415EPF9"/>
<organism evidence="2 3">
    <name type="scientific">Enterococcus casseliflavus</name>
    <name type="common">Enterococcus flavescens</name>
    <dbReference type="NCBI Taxonomy" id="37734"/>
    <lineage>
        <taxon>Bacteria</taxon>
        <taxon>Bacillati</taxon>
        <taxon>Bacillota</taxon>
        <taxon>Bacilli</taxon>
        <taxon>Lactobacillales</taxon>
        <taxon>Enterococcaceae</taxon>
        <taxon>Enterococcus</taxon>
    </lineage>
</organism>
<reference evidence="2 3" key="1">
    <citation type="submission" date="2018-08" db="EMBL/GenBank/DDBJ databases">
        <title>A genome reference for cultivated species of the human gut microbiota.</title>
        <authorList>
            <person name="Zou Y."/>
            <person name="Xue W."/>
            <person name="Luo G."/>
        </authorList>
    </citation>
    <scope>NUCLEOTIDE SEQUENCE [LARGE SCALE GENOMIC DNA]</scope>
    <source>
        <strain evidence="2 3">AF48-16</strain>
    </source>
</reference>
<accession>A0A415EPF9</accession>
<evidence type="ECO:0000256" key="1">
    <source>
        <dbReference type="SAM" id="Phobius"/>
    </source>
</evidence>